<dbReference type="SUPFAM" id="SSF53850">
    <property type="entry name" value="Periplasmic binding protein-like II"/>
    <property type="match status" value="1"/>
</dbReference>
<dbReference type="Pfam" id="PF03466">
    <property type="entry name" value="LysR_substrate"/>
    <property type="match status" value="1"/>
</dbReference>
<gene>
    <name evidence="6" type="ORF">EDC14_101220</name>
</gene>
<dbReference type="PANTHER" id="PTHR30126:SF64">
    <property type="entry name" value="HTH-TYPE TRANSCRIPTIONAL REGULATOR CITR"/>
    <property type="match status" value="1"/>
</dbReference>
<dbReference type="SUPFAM" id="SSF46785">
    <property type="entry name" value="Winged helix' DNA-binding domain"/>
    <property type="match status" value="1"/>
</dbReference>
<dbReference type="AlphaFoldDB" id="A0A4R1RS86"/>
<keyword evidence="4" id="KW-0804">Transcription</keyword>
<evidence type="ECO:0000259" key="5">
    <source>
        <dbReference type="PROSITE" id="PS50931"/>
    </source>
</evidence>
<feature type="domain" description="HTH lysR-type" evidence="5">
    <location>
        <begin position="3"/>
        <end position="60"/>
    </location>
</feature>
<dbReference type="GO" id="GO:0003700">
    <property type="term" value="F:DNA-binding transcription factor activity"/>
    <property type="evidence" value="ECO:0007669"/>
    <property type="project" value="InterPro"/>
</dbReference>
<dbReference type="Proteomes" id="UP000295008">
    <property type="component" value="Unassembled WGS sequence"/>
</dbReference>
<accession>A0A4R1RS86</accession>
<dbReference type="Gene3D" id="1.10.10.10">
    <property type="entry name" value="Winged helix-like DNA-binding domain superfamily/Winged helix DNA-binding domain"/>
    <property type="match status" value="1"/>
</dbReference>
<evidence type="ECO:0000256" key="4">
    <source>
        <dbReference type="ARBA" id="ARBA00023163"/>
    </source>
</evidence>
<organism evidence="6 7">
    <name type="scientific">Hydrogenispora ethanolica</name>
    <dbReference type="NCBI Taxonomy" id="1082276"/>
    <lineage>
        <taxon>Bacteria</taxon>
        <taxon>Bacillati</taxon>
        <taxon>Bacillota</taxon>
        <taxon>Hydrogenispora</taxon>
    </lineage>
</organism>
<dbReference type="GO" id="GO:0000976">
    <property type="term" value="F:transcription cis-regulatory region binding"/>
    <property type="evidence" value="ECO:0007669"/>
    <property type="project" value="TreeGrafter"/>
</dbReference>
<dbReference type="Gene3D" id="3.40.190.290">
    <property type="match status" value="1"/>
</dbReference>
<reference evidence="6 7" key="1">
    <citation type="submission" date="2019-03" db="EMBL/GenBank/DDBJ databases">
        <title>Genomic Encyclopedia of Type Strains, Phase IV (KMG-IV): sequencing the most valuable type-strain genomes for metagenomic binning, comparative biology and taxonomic classification.</title>
        <authorList>
            <person name="Goeker M."/>
        </authorList>
    </citation>
    <scope>NUCLEOTIDE SEQUENCE [LARGE SCALE GENOMIC DNA]</scope>
    <source>
        <strain evidence="6 7">LX-B</strain>
    </source>
</reference>
<keyword evidence="2" id="KW-0805">Transcription regulation</keyword>
<evidence type="ECO:0000256" key="1">
    <source>
        <dbReference type="ARBA" id="ARBA00009437"/>
    </source>
</evidence>
<evidence type="ECO:0000256" key="2">
    <source>
        <dbReference type="ARBA" id="ARBA00023015"/>
    </source>
</evidence>
<keyword evidence="3 6" id="KW-0238">DNA-binding</keyword>
<dbReference type="PANTHER" id="PTHR30126">
    <property type="entry name" value="HTH-TYPE TRANSCRIPTIONAL REGULATOR"/>
    <property type="match status" value="1"/>
</dbReference>
<dbReference type="InterPro" id="IPR036388">
    <property type="entry name" value="WH-like_DNA-bd_sf"/>
</dbReference>
<evidence type="ECO:0000313" key="6">
    <source>
        <dbReference type="EMBL" id="TCL69323.1"/>
    </source>
</evidence>
<dbReference type="Pfam" id="PF00126">
    <property type="entry name" value="HTH_1"/>
    <property type="match status" value="1"/>
</dbReference>
<dbReference type="PRINTS" id="PR00039">
    <property type="entry name" value="HTHLYSR"/>
</dbReference>
<dbReference type="OrthoDB" id="9778774at2"/>
<dbReference type="InterPro" id="IPR005119">
    <property type="entry name" value="LysR_subst-bd"/>
</dbReference>
<dbReference type="InterPro" id="IPR000847">
    <property type="entry name" value="LysR_HTH_N"/>
</dbReference>
<dbReference type="CDD" id="cd05466">
    <property type="entry name" value="PBP2_LTTR_substrate"/>
    <property type="match status" value="1"/>
</dbReference>
<sequence>MDINFELYKIFYHAATTGSFSIAANRLFITQSAVSQAIKNLETRLGTQLFFRKTRHLKLTREGELLLSHVEQAYNLLKSAESKMAELQDLQSGTIQVGASDTICKYFLIPYLQEFNRRYPKLKMKVINRTSAQILEILKNGALDFGIVTLPLNDPLITTHVLTAVEDILVAAPHFSELRHRTLSLGDLAGYPLLFLEKTSATRRNFDAYLSSKALSVTPELELESVDLLVEFARIGLGIAHVQRESASTLIAAGELFEVKVEEGLPLRHLGIAALKNVPFSKAAECFIAMLMNETFT</sequence>
<dbReference type="FunFam" id="1.10.10.10:FF:000001">
    <property type="entry name" value="LysR family transcriptional regulator"/>
    <property type="match status" value="1"/>
</dbReference>
<name>A0A4R1RS86_HYDET</name>
<protein>
    <submittedName>
        <fullName evidence="6">DNA-binding transcriptional LysR family regulator</fullName>
    </submittedName>
</protein>
<evidence type="ECO:0000256" key="3">
    <source>
        <dbReference type="ARBA" id="ARBA00023125"/>
    </source>
</evidence>
<proteinExistence type="inferred from homology"/>
<comment type="similarity">
    <text evidence="1">Belongs to the LysR transcriptional regulatory family.</text>
</comment>
<dbReference type="RefSeq" id="WP_132014346.1">
    <property type="nucleotide sequence ID" value="NZ_SLUN01000012.1"/>
</dbReference>
<dbReference type="InterPro" id="IPR036390">
    <property type="entry name" value="WH_DNA-bd_sf"/>
</dbReference>
<keyword evidence="7" id="KW-1185">Reference proteome</keyword>
<dbReference type="EMBL" id="SLUN01000012">
    <property type="protein sequence ID" value="TCL69323.1"/>
    <property type="molecule type" value="Genomic_DNA"/>
</dbReference>
<dbReference type="PROSITE" id="PS50931">
    <property type="entry name" value="HTH_LYSR"/>
    <property type="match status" value="1"/>
</dbReference>
<comment type="caution">
    <text evidence="6">The sequence shown here is derived from an EMBL/GenBank/DDBJ whole genome shotgun (WGS) entry which is preliminary data.</text>
</comment>
<evidence type="ECO:0000313" key="7">
    <source>
        <dbReference type="Proteomes" id="UP000295008"/>
    </source>
</evidence>